<keyword evidence="5" id="KW-0130">Cell adhesion</keyword>
<dbReference type="PANTHER" id="PTHR24028:SF146">
    <property type="entry name" value="CADHERIN 96CB, ISOFORM D-RELATED"/>
    <property type="match status" value="1"/>
</dbReference>
<accession>A0A8E0S3L7</accession>
<dbReference type="InterPro" id="IPR015919">
    <property type="entry name" value="Cadherin-like_sf"/>
</dbReference>
<dbReference type="OrthoDB" id="6252479at2759"/>
<sequence length="1159" mass="130889">MNRACRSKNPFGLSFTSLTNLLKWIAILLILGLLFNYSVAQNSATYQILEELPRGALIGSLATYLPAQLKLKLPQLRFRIIQNEQAQYFHVNISTGEVRVKKRMDREAICPMLAEDIPLMELFSRGPRTQDNTCHLSFRVNILRLTRSGVEIENLIRVFVTLDDIDDSRCQFLPSDKQELYIPENNNGTVWPLNSPVDLDTEPRNNLNEASISLRSRTNTQKVHPFGLRITKTESSIAPYQLQLVVLHSLDYEQVVLYKMYVVASGFGQNSECRLDVNIHVLDRNDHSPVFEKRVDRITLAENTTVGQPFYTAKATDADVGPVFGALRFFLSPSNAPQLHSLFAVHEMNGSVFLKRALNYGQQTNYKLSLRVQNPDLIKTTAGRSVQIYPADQMPSFGMPLEVRSTSNNQLIDHMDLYIDIVDVNDHQPEIMIYALNGSRQLTLLEQIESIPADFAVISVTDEDSGPNGEVTCRLAESDKDRFEMTRIDDKSTPLGISGTESPDNNTTNGNHDSRGALYKVAALSSFDRELESTVSFSVICVDHGNPRMTSNVTGILWILDLNDNDPQVPAKSVHFSVREDSDPARRLNDYLIGQINATDRDSEENAKLRYSIVEPEILNLITIDSTNGILRSKGTLDYERNQTLLFTVLVTDHGDPARSTECCVELKIVDYNDHAPQFERPKYFFTVQENLPQGTPVGFVHVCDQDAGINAVLNFHIGQSELINASNRNKESHFFTRRSQIPFRISSQYASSSHCYQVRILTLNPLNREDRLEPTNQTQPDLTVVHQVQPYKFTLVAEDRGMPQLRTQVQIHVLVTDVNDEAPVFVEPTVMHRTVLLNTYHPIGMELFRVRAIDRDHGENGTVRYSLGTITAYEPTKHKMEVQFCDEPRSQEPSSTVSDSLNLLDYFQIDPESGVCSLKSPIPEQLIDLSCRITIFARDCASFPMESVIHMCVTITDRISGSNSFNRTGTASGSSMRLQARRSRATFYLYVVVALSIVGLLASVAFVLSAYFLWHRPRSKTTGNRTNVIHFDEVNNMTTGANIEKVECPEPIYDSNTSMMCPDSALIDWSNTAGPHRTTPADNWTTVQYNSTDPTEKTPIPYRSFTSPIMEWQNSMNRSKPNQYIPFVYPPDQSVHYHTMHNTHALDSIPTDLSRPNY</sequence>
<dbReference type="Pfam" id="PF08266">
    <property type="entry name" value="Cadherin_2"/>
    <property type="match status" value="1"/>
</dbReference>
<keyword evidence="6 11" id="KW-1133">Transmembrane helix</keyword>
<evidence type="ECO:0000256" key="1">
    <source>
        <dbReference type="ARBA" id="ARBA00004167"/>
    </source>
</evidence>
<keyword evidence="8" id="KW-0325">Glycoprotein</keyword>
<feature type="domain" description="Cadherin" evidence="12">
    <location>
        <begin position="40"/>
        <end position="176"/>
    </location>
</feature>
<reference evidence="13" key="1">
    <citation type="submission" date="2019-05" db="EMBL/GenBank/DDBJ databases">
        <title>Annotation for the trematode Fasciolopsis buski.</title>
        <authorList>
            <person name="Choi Y.-J."/>
        </authorList>
    </citation>
    <scope>NUCLEOTIDE SEQUENCE</scope>
    <source>
        <strain evidence="13">HT</strain>
        <tissue evidence="13">Whole worm</tissue>
    </source>
</reference>
<evidence type="ECO:0000313" key="14">
    <source>
        <dbReference type="Proteomes" id="UP000728185"/>
    </source>
</evidence>
<feature type="compositionally biased region" description="Polar residues" evidence="10">
    <location>
        <begin position="499"/>
        <end position="511"/>
    </location>
</feature>
<evidence type="ECO:0000313" key="13">
    <source>
        <dbReference type="EMBL" id="KAA0198403.1"/>
    </source>
</evidence>
<dbReference type="PROSITE" id="PS00232">
    <property type="entry name" value="CADHERIN_1"/>
    <property type="match status" value="3"/>
</dbReference>
<dbReference type="EMBL" id="LUCM01001760">
    <property type="protein sequence ID" value="KAA0198403.1"/>
    <property type="molecule type" value="Genomic_DNA"/>
</dbReference>
<dbReference type="GO" id="GO:0007156">
    <property type="term" value="P:homophilic cell adhesion via plasma membrane adhesion molecules"/>
    <property type="evidence" value="ECO:0007669"/>
    <property type="project" value="InterPro"/>
</dbReference>
<dbReference type="PRINTS" id="PR00205">
    <property type="entry name" value="CADHERIN"/>
</dbReference>
<evidence type="ECO:0000256" key="3">
    <source>
        <dbReference type="ARBA" id="ARBA00022737"/>
    </source>
</evidence>
<keyword evidence="3" id="KW-0677">Repeat</keyword>
<feature type="region of interest" description="Disordered" evidence="10">
    <location>
        <begin position="1080"/>
        <end position="1101"/>
    </location>
</feature>
<evidence type="ECO:0000256" key="7">
    <source>
        <dbReference type="ARBA" id="ARBA00023136"/>
    </source>
</evidence>
<proteinExistence type="predicted"/>
<comment type="caution">
    <text evidence="13">The sequence shown here is derived from an EMBL/GenBank/DDBJ whole genome shotgun (WGS) entry which is preliminary data.</text>
</comment>
<evidence type="ECO:0000256" key="4">
    <source>
        <dbReference type="ARBA" id="ARBA00022837"/>
    </source>
</evidence>
<organism evidence="13 14">
    <name type="scientific">Fasciolopsis buskii</name>
    <dbReference type="NCBI Taxonomy" id="27845"/>
    <lineage>
        <taxon>Eukaryota</taxon>
        <taxon>Metazoa</taxon>
        <taxon>Spiralia</taxon>
        <taxon>Lophotrochozoa</taxon>
        <taxon>Platyhelminthes</taxon>
        <taxon>Trematoda</taxon>
        <taxon>Digenea</taxon>
        <taxon>Plagiorchiida</taxon>
        <taxon>Echinostomata</taxon>
        <taxon>Echinostomatoidea</taxon>
        <taxon>Fasciolidae</taxon>
        <taxon>Fasciolopsis</taxon>
    </lineage>
</organism>
<gene>
    <name evidence="13" type="ORF">FBUS_06002</name>
</gene>
<feature type="domain" description="Cadherin" evidence="12">
    <location>
        <begin position="449"/>
        <end position="569"/>
    </location>
</feature>
<evidence type="ECO:0000259" key="12">
    <source>
        <dbReference type="PROSITE" id="PS50268"/>
    </source>
</evidence>
<feature type="domain" description="Cadherin" evidence="12">
    <location>
        <begin position="292"/>
        <end position="431"/>
    </location>
</feature>
<feature type="transmembrane region" description="Helical" evidence="11">
    <location>
        <begin position="21"/>
        <end position="39"/>
    </location>
</feature>
<feature type="compositionally biased region" description="Polar residues" evidence="10">
    <location>
        <begin position="1081"/>
        <end position="1094"/>
    </location>
</feature>
<name>A0A8E0S3L7_9TREM</name>
<evidence type="ECO:0000256" key="9">
    <source>
        <dbReference type="PROSITE-ProRule" id="PRU00043"/>
    </source>
</evidence>
<dbReference type="SMART" id="SM00112">
    <property type="entry name" value="CA"/>
    <property type="match status" value="6"/>
</dbReference>
<protein>
    <recommendedName>
        <fullName evidence="12">Cadherin domain-containing protein</fullName>
    </recommendedName>
</protein>
<dbReference type="Gene3D" id="2.60.40.60">
    <property type="entry name" value="Cadherins"/>
    <property type="match status" value="7"/>
</dbReference>
<evidence type="ECO:0000256" key="2">
    <source>
        <dbReference type="ARBA" id="ARBA00022692"/>
    </source>
</evidence>
<dbReference type="GO" id="GO:0005886">
    <property type="term" value="C:plasma membrane"/>
    <property type="evidence" value="ECO:0007669"/>
    <property type="project" value="InterPro"/>
</dbReference>
<dbReference type="InterPro" id="IPR050174">
    <property type="entry name" value="Protocadherin/Cadherin-CA"/>
</dbReference>
<dbReference type="InterPro" id="IPR002126">
    <property type="entry name" value="Cadherin-like_dom"/>
</dbReference>
<dbReference type="Proteomes" id="UP000728185">
    <property type="component" value="Unassembled WGS sequence"/>
</dbReference>
<feature type="region of interest" description="Disordered" evidence="10">
    <location>
        <begin position="490"/>
        <end position="514"/>
    </location>
</feature>
<feature type="domain" description="Cadherin" evidence="12">
    <location>
        <begin position="197"/>
        <end position="291"/>
    </location>
</feature>
<feature type="domain" description="Cadherin" evidence="12">
    <location>
        <begin position="843"/>
        <end position="966"/>
    </location>
</feature>
<keyword evidence="14" id="KW-1185">Reference proteome</keyword>
<dbReference type="InterPro" id="IPR013164">
    <property type="entry name" value="Cadherin_N"/>
</dbReference>
<comment type="subcellular location">
    <subcellularLocation>
        <location evidence="1">Membrane</location>
        <topology evidence="1">Single-pass membrane protein</topology>
    </subcellularLocation>
</comment>
<evidence type="ECO:0000256" key="6">
    <source>
        <dbReference type="ARBA" id="ARBA00022989"/>
    </source>
</evidence>
<dbReference type="PROSITE" id="PS50268">
    <property type="entry name" value="CADHERIN_2"/>
    <property type="match status" value="7"/>
</dbReference>
<evidence type="ECO:0000256" key="10">
    <source>
        <dbReference type="SAM" id="MobiDB-lite"/>
    </source>
</evidence>
<dbReference type="InterPro" id="IPR020894">
    <property type="entry name" value="Cadherin_CS"/>
</dbReference>
<dbReference type="Pfam" id="PF00028">
    <property type="entry name" value="Cadherin"/>
    <property type="match status" value="2"/>
</dbReference>
<evidence type="ECO:0000256" key="5">
    <source>
        <dbReference type="ARBA" id="ARBA00022889"/>
    </source>
</evidence>
<evidence type="ECO:0000256" key="11">
    <source>
        <dbReference type="SAM" id="Phobius"/>
    </source>
</evidence>
<feature type="transmembrane region" description="Helical" evidence="11">
    <location>
        <begin position="988"/>
        <end position="1015"/>
    </location>
</feature>
<keyword evidence="4 9" id="KW-0106">Calcium</keyword>
<keyword evidence="2 11" id="KW-0812">Transmembrane</keyword>
<dbReference type="GO" id="GO:0005509">
    <property type="term" value="F:calcium ion binding"/>
    <property type="evidence" value="ECO:0007669"/>
    <property type="project" value="UniProtKB-UniRule"/>
</dbReference>
<dbReference type="CDD" id="cd11304">
    <property type="entry name" value="Cadherin_repeat"/>
    <property type="match status" value="7"/>
</dbReference>
<dbReference type="AlphaFoldDB" id="A0A8E0S3L7"/>
<dbReference type="SUPFAM" id="SSF49313">
    <property type="entry name" value="Cadherin-like"/>
    <property type="match status" value="7"/>
</dbReference>
<evidence type="ECO:0000256" key="8">
    <source>
        <dbReference type="ARBA" id="ARBA00023180"/>
    </source>
</evidence>
<feature type="domain" description="Cadherin" evidence="12">
    <location>
        <begin position="680"/>
        <end position="826"/>
    </location>
</feature>
<keyword evidence="7 11" id="KW-0472">Membrane</keyword>
<dbReference type="PANTHER" id="PTHR24028">
    <property type="entry name" value="CADHERIN-87A"/>
    <property type="match status" value="1"/>
</dbReference>
<feature type="domain" description="Cadherin" evidence="12">
    <location>
        <begin position="570"/>
        <end position="679"/>
    </location>
</feature>